<dbReference type="EMBL" id="SZVO01000008">
    <property type="protein sequence ID" value="TKT90966.1"/>
    <property type="molecule type" value="Genomic_DNA"/>
</dbReference>
<evidence type="ECO:0000259" key="2">
    <source>
        <dbReference type="Pfam" id="PF13449"/>
    </source>
</evidence>
<evidence type="ECO:0000313" key="3">
    <source>
        <dbReference type="EMBL" id="TKT90966.1"/>
    </source>
</evidence>
<feature type="transmembrane region" description="Helical" evidence="1">
    <location>
        <begin position="6"/>
        <end position="25"/>
    </location>
</feature>
<comment type="caution">
    <text evidence="3">The sequence shown here is derived from an EMBL/GenBank/DDBJ whole genome shotgun (WGS) entry which is preliminary data.</text>
</comment>
<accession>A0A4U6D2V4</accession>
<feature type="domain" description="Phytase-like" evidence="2">
    <location>
        <begin position="73"/>
        <end position="333"/>
    </location>
</feature>
<dbReference type="OrthoDB" id="937728at2"/>
<proteinExistence type="predicted"/>
<name>A0A4U6D2V4_9BACT</name>
<sequence>MQFRRFIKLLLIIPQYLTYLYYFCLLLNKSVFKMKKLILVLFSCFCIHSLKAQSIKFELSDYTILAKKPIGALHGISGIEYISSKNQWHLASDRGNYFIFDSIYNIRDFEKRQDIAIAKKTGYWFEAIRFDPRYSTFLYAVENEYKPNKDTNDTTTYVGYYDSFPPAYLIPPMHLPADNKGIEAIAVTDSGTVWIAPESGWQGETEVGNDTIHFWKFNRKNSGYGEAIPYSYIIDRSGCPLSVTEKRGGISEILAVNENQLLVLERCFDEKASKKIKAKLWQVTVEGSTLKKDSAPAFDFNDNFPFVVDNLEGMSWWPVETGKRQILLVTDDNPGLNNNQRTQLILLKEK</sequence>
<keyword evidence="1" id="KW-0472">Membrane</keyword>
<dbReference type="InterPro" id="IPR027372">
    <property type="entry name" value="Phytase-like_dom"/>
</dbReference>
<dbReference type="Proteomes" id="UP000304900">
    <property type="component" value="Unassembled WGS sequence"/>
</dbReference>
<keyword evidence="4" id="KW-1185">Reference proteome</keyword>
<keyword evidence="1" id="KW-0812">Transmembrane</keyword>
<reference evidence="3 4" key="1">
    <citation type="submission" date="2019-05" db="EMBL/GenBank/DDBJ databases">
        <title>Dyadobacter AR-3-8 sp. nov., isolated from arctic soil.</title>
        <authorList>
            <person name="Chaudhary D.K."/>
        </authorList>
    </citation>
    <scope>NUCLEOTIDE SEQUENCE [LARGE SCALE GENOMIC DNA]</scope>
    <source>
        <strain evidence="3 4">AR-3-8</strain>
    </source>
</reference>
<dbReference type="AlphaFoldDB" id="A0A4U6D2V4"/>
<evidence type="ECO:0000256" key="1">
    <source>
        <dbReference type="SAM" id="Phobius"/>
    </source>
</evidence>
<keyword evidence="1" id="KW-1133">Transmembrane helix</keyword>
<protein>
    <submittedName>
        <fullName evidence="3">Esterase-like activity of phytase family protein</fullName>
    </submittedName>
</protein>
<gene>
    <name evidence="3" type="ORF">FDK13_18575</name>
</gene>
<organism evidence="3 4">
    <name type="scientific">Dyadobacter frigoris</name>
    <dbReference type="NCBI Taxonomy" id="2576211"/>
    <lineage>
        <taxon>Bacteria</taxon>
        <taxon>Pseudomonadati</taxon>
        <taxon>Bacteroidota</taxon>
        <taxon>Cytophagia</taxon>
        <taxon>Cytophagales</taxon>
        <taxon>Spirosomataceae</taxon>
        <taxon>Dyadobacter</taxon>
    </lineage>
</organism>
<dbReference type="Pfam" id="PF13449">
    <property type="entry name" value="Phytase-like"/>
    <property type="match status" value="1"/>
</dbReference>
<evidence type="ECO:0000313" key="4">
    <source>
        <dbReference type="Proteomes" id="UP000304900"/>
    </source>
</evidence>